<keyword evidence="9" id="KW-0206">Cytoskeleton</keyword>
<evidence type="ECO:0000256" key="9">
    <source>
        <dbReference type="ARBA" id="ARBA00023212"/>
    </source>
</evidence>
<dbReference type="GO" id="GO:0097712">
    <property type="term" value="P:vesicle targeting, trans-Golgi to periciliary membrane compartment"/>
    <property type="evidence" value="ECO:0007669"/>
    <property type="project" value="TreeGrafter"/>
</dbReference>
<evidence type="ECO:0000256" key="7">
    <source>
        <dbReference type="ARBA" id="ARBA00022794"/>
    </source>
</evidence>
<accession>A0A2R2MSZ0</accession>
<keyword evidence="6" id="KW-0963">Cytoplasm</keyword>
<reference evidence="12" key="2">
    <citation type="submission" date="2025-08" db="UniProtKB">
        <authorList>
            <consortium name="RefSeq"/>
        </authorList>
    </citation>
    <scope>IDENTIFICATION</scope>
</reference>
<comment type="subcellular location">
    <subcellularLocation>
        <location evidence="2">Cytoplasm</location>
        <location evidence="2">Cytoskeleton</location>
        <location evidence="2">Cilium basal body</location>
    </subcellularLocation>
    <subcellularLocation>
        <location evidence="1">Cytoplasm</location>
        <location evidence="1">Cytoskeleton</location>
        <location evidence="1">Microtubule organizing center</location>
        <location evidence="1">Centrosome</location>
        <location evidence="1">Centriole</location>
    </subcellularLocation>
    <subcellularLocation>
        <location evidence="3">Cytoplasm</location>
        <location evidence="3">Cytoskeleton</location>
        <location evidence="3">Spindle</location>
    </subcellularLocation>
</comment>
<evidence type="ECO:0000256" key="6">
    <source>
        <dbReference type="ARBA" id="ARBA00022490"/>
    </source>
</evidence>
<dbReference type="GeneID" id="106161265"/>
<dbReference type="RefSeq" id="XP_023933243.1">
    <property type="nucleotide sequence ID" value="XM_024077475.1"/>
</dbReference>
<evidence type="ECO:0000256" key="4">
    <source>
        <dbReference type="ARBA" id="ARBA00009371"/>
    </source>
</evidence>
<evidence type="ECO:0000313" key="12">
    <source>
        <dbReference type="RefSeq" id="XP_023933243.1"/>
    </source>
</evidence>
<dbReference type="GO" id="GO:0005814">
    <property type="term" value="C:centriole"/>
    <property type="evidence" value="ECO:0007669"/>
    <property type="project" value="UniProtKB-SubCell"/>
</dbReference>
<dbReference type="GO" id="GO:0036064">
    <property type="term" value="C:ciliary basal body"/>
    <property type="evidence" value="ECO:0007669"/>
    <property type="project" value="TreeGrafter"/>
</dbReference>
<keyword evidence="7" id="KW-0970">Cilium biogenesis/degradation</keyword>
<keyword evidence="11" id="KW-1185">Reference proteome</keyword>
<evidence type="ECO:0000313" key="11">
    <source>
        <dbReference type="Proteomes" id="UP000085678"/>
    </source>
</evidence>
<dbReference type="InParanoid" id="A0A2R2MSZ0"/>
<dbReference type="InterPro" id="IPR029412">
    <property type="entry name" value="CEP19"/>
</dbReference>
<evidence type="ECO:0000256" key="10">
    <source>
        <dbReference type="ARBA" id="ARBA00023273"/>
    </source>
</evidence>
<dbReference type="STRING" id="7574.A0A2R2MSZ0"/>
<reference evidence="12" key="1">
    <citation type="journal article" date="2015" name="Nat. Commun.">
        <title>The Lingula genome provides insights into brachiopod evolution and the origin of phosphate biomineralization.</title>
        <authorList>
            <person name="Luo Y.J."/>
            <person name="Takeuchi T."/>
            <person name="Koyanagi R."/>
            <person name="Yamada L."/>
            <person name="Kanda M."/>
            <person name="Khalturina M."/>
            <person name="Fujie M."/>
            <person name="Yamasaki S.I."/>
            <person name="Endo K."/>
            <person name="Satoh N."/>
        </authorList>
    </citation>
    <scope>NUCLEOTIDE SEQUENCE</scope>
</reference>
<gene>
    <name evidence="12" type="primary">LOC106161265</name>
</gene>
<dbReference type="Pfam" id="PF14933">
    <property type="entry name" value="CEP19"/>
    <property type="match status" value="1"/>
</dbReference>
<dbReference type="OMA" id="AKKCGIQ"/>
<evidence type="ECO:0000256" key="5">
    <source>
        <dbReference type="ARBA" id="ARBA00022015"/>
    </source>
</evidence>
<dbReference type="Proteomes" id="UP000085678">
    <property type="component" value="Unplaced"/>
</dbReference>
<dbReference type="KEGG" id="lak:106161265"/>
<evidence type="ECO:0000256" key="1">
    <source>
        <dbReference type="ARBA" id="ARBA00004114"/>
    </source>
</evidence>
<keyword evidence="8" id="KW-0969">Cilium</keyword>
<evidence type="ECO:0000256" key="3">
    <source>
        <dbReference type="ARBA" id="ARBA00004186"/>
    </source>
</evidence>
<dbReference type="PANTHER" id="PTHR31539">
    <property type="entry name" value="CENTROSOMAL PROTEIN OF 19K CEP19"/>
    <property type="match status" value="1"/>
</dbReference>
<evidence type="ECO:0000256" key="2">
    <source>
        <dbReference type="ARBA" id="ARBA00004120"/>
    </source>
</evidence>
<comment type="similarity">
    <text evidence="4">Belongs to the CEP19 family.</text>
</comment>
<keyword evidence="10" id="KW-0966">Cell projection</keyword>
<dbReference type="GO" id="GO:0005813">
    <property type="term" value="C:centrosome"/>
    <property type="evidence" value="ECO:0007669"/>
    <property type="project" value="TreeGrafter"/>
</dbReference>
<dbReference type="OrthoDB" id="2163581at2759"/>
<protein>
    <recommendedName>
        <fullName evidence="5">Centrosomal protein of 19 kDa</fullName>
    </recommendedName>
</protein>
<name>A0A2R2MSZ0_LINAN</name>
<dbReference type="GO" id="GO:0034454">
    <property type="term" value="P:microtubule anchoring at centrosome"/>
    <property type="evidence" value="ECO:0007669"/>
    <property type="project" value="TreeGrafter"/>
</dbReference>
<dbReference type="GO" id="GO:0000922">
    <property type="term" value="C:spindle pole"/>
    <property type="evidence" value="ECO:0007669"/>
    <property type="project" value="TreeGrafter"/>
</dbReference>
<evidence type="ECO:0000256" key="8">
    <source>
        <dbReference type="ARBA" id="ARBA00023069"/>
    </source>
</evidence>
<proteinExistence type="inferred from homology"/>
<organism evidence="11 12">
    <name type="scientific">Lingula anatina</name>
    <name type="common">Brachiopod</name>
    <name type="synonym">Lingula unguis</name>
    <dbReference type="NCBI Taxonomy" id="7574"/>
    <lineage>
        <taxon>Eukaryota</taxon>
        <taxon>Metazoa</taxon>
        <taxon>Spiralia</taxon>
        <taxon>Lophotrochozoa</taxon>
        <taxon>Brachiopoda</taxon>
        <taxon>Linguliformea</taxon>
        <taxon>Lingulata</taxon>
        <taxon>Lingulida</taxon>
        <taxon>Linguloidea</taxon>
        <taxon>Lingulidae</taxon>
        <taxon>Lingula</taxon>
    </lineage>
</organism>
<dbReference type="AlphaFoldDB" id="A0A2R2MSZ0"/>
<sequence>MTDIQLKKCGIRFNPPAIIVTYLIVSKNKLHRRTMPVRNFTKNSGIQRTVDELRLNKKHEKYLQNIPLRQLEKLLTVIQDKMKGISLEDSLREREKLETIDPEEDLNKADDRTLAAKKAVMEESFEKNRKKPGDPGYEYDVEVEFEGGVETCEWDDDSDPDF</sequence>
<dbReference type="PANTHER" id="PTHR31539:SF1">
    <property type="entry name" value="CENTROSOMAL PROTEIN OF 19 KDA"/>
    <property type="match status" value="1"/>
</dbReference>